<accession>A0A7Y7LYD3</accession>
<name>A0A7Y7LYD3_9MICC</name>
<dbReference type="Proteomes" id="UP000543556">
    <property type="component" value="Unassembled WGS sequence"/>
</dbReference>
<gene>
    <name evidence="1" type="ORF">G6034_07855</name>
</gene>
<evidence type="ECO:0000313" key="1">
    <source>
        <dbReference type="EMBL" id="NVM94822.1"/>
    </source>
</evidence>
<dbReference type="AlphaFoldDB" id="A0A7Y7LYD3"/>
<dbReference type="InterPro" id="IPR011749">
    <property type="entry name" value="CHP02243"/>
</dbReference>
<reference evidence="1 2" key="1">
    <citation type="submission" date="2020-02" db="EMBL/GenBank/DDBJ databases">
        <title>Genome sequence of strain AETb3-4.</title>
        <authorList>
            <person name="Gao J."/>
            <person name="Zhang X."/>
        </authorList>
    </citation>
    <scope>NUCLEOTIDE SEQUENCE [LARGE SCALE GENOMIC DNA]</scope>
    <source>
        <strain evidence="1 2">AETb3-4</strain>
    </source>
</reference>
<dbReference type="RefSeq" id="WP_176634548.1">
    <property type="nucleotide sequence ID" value="NZ_JAAMFM010000008.1"/>
</dbReference>
<protein>
    <submittedName>
        <fullName evidence="1">Putative baseplate assembly protein</fullName>
    </submittedName>
</protein>
<comment type="caution">
    <text evidence="1">The sequence shown here is derived from an EMBL/GenBank/DDBJ whole genome shotgun (WGS) entry which is preliminary data.</text>
</comment>
<evidence type="ECO:0000313" key="2">
    <source>
        <dbReference type="Proteomes" id="UP000543556"/>
    </source>
</evidence>
<organism evidence="1 2">
    <name type="scientific">Arthrobacter wenxiniae</name>
    <dbReference type="NCBI Taxonomy" id="2713570"/>
    <lineage>
        <taxon>Bacteria</taxon>
        <taxon>Bacillati</taxon>
        <taxon>Actinomycetota</taxon>
        <taxon>Actinomycetes</taxon>
        <taxon>Micrococcales</taxon>
        <taxon>Micrococcaceae</taxon>
        <taxon>Arthrobacter</taxon>
    </lineage>
</organism>
<dbReference type="NCBIfam" id="TIGR02243">
    <property type="entry name" value="putative baseplate assembly protein"/>
    <property type="match status" value="1"/>
</dbReference>
<proteinExistence type="predicted"/>
<dbReference type="EMBL" id="JAAMFM010000008">
    <property type="protein sequence ID" value="NVM94822.1"/>
    <property type="molecule type" value="Genomic_DNA"/>
</dbReference>
<sequence length="872" mass="90725">MSCGTPCGARCASRCGTDVARAAAFANRAQLNAVDYVEVSDDQLTLFVYFMGAVPAVAGGTSDGLRTANVRITGGDAVTGIAATGLYVLAAGDGAAPGDDSGADPAGTALAVTVDRRGDFSTYTLSLGVPAPDGGWGALPGFNPSFSAACFSFKAACPTGIDCVPACDTPAGAPPDTSIDYLAKDYESFRTLLLDRLATTLPAWRERHAADVGIALVEAMAYAADELSYYQDAVATEAYLRTARRRISVRRHVRLVDYYLHEGLNARAWLTVWTDRDTPPVDAADAYFITGFPDLAAAPGTVLTDDALAQLPAGGYSVFEPADATATGLVFRAAHSEIALDTGGGQECALPRGATHATLVDKALWRQANPESPPPAHWGAPIPGQPLQLAAGDVLIFEEVRGPATGDPADADPRHRQAVRLTAVTPPADDGWLVDVAWAAADALTFALCLSTRTPAPDCTPVEGISVARGNAVLVDHGRTVADPPWDPVPTLLVTGGCSCDGAAVEETRIAAVITPTLARGPLTHSDTVVPGPAANVLVRDPRRALPAVELSFTDPATGAPTLWEPRRTLLDSGPLDRVFVAEIDDGGRACLRFGDGALGQQPAAGLVGTARYRVGNGAAGNVGRDSIAFLVLRNASWSGASVRPRNPLAAAGGTEPEPVAEARLLAPDEFRRRRLRAITAEDYAELAGTQPGLQRAAAQLAWTGSWYEARVGVDPWGSEQPTAQLLADTRAGLAPCRRMGHDLAVAAADYVPVDVELSVCVLPHHVRGDVRARLLRVLGSGDAGNGAPGFFHPDRLTFGGGLYASALVAAAQSVPGVESVVVTRLQRQGKAANHELETGVLAVGPLEIVRLDNSPDFPDHGKLTLTLGGGL</sequence>
<keyword evidence="2" id="KW-1185">Reference proteome</keyword>